<protein>
    <submittedName>
        <fullName evidence="1">Uncharacterized protein</fullName>
    </submittedName>
</protein>
<accession>A0A2K0WB04</accession>
<dbReference type="AlphaFoldDB" id="A0A2K0WB04"/>
<dbReference type="Proteomes" id="UP000236664">
    <property type="component" value="Unassembled WGS sequence"/>
</dbReference>
<keyword evidence="2" id="KW-1185">Reference proteome</keyword>
<proteinExistence type="predicted"/>
<organism evidence="1 2">
    <name type="scientific">Gibberella nygamai</name>
    <name type="common">Bean root rot disease fungus</name>
    <name type="synonym">Fusarium nygamai</name>
    <dbReference type="NCBI Taxonomy" id="42673"/>
    <lineage>
        <taxon>Eukaryota</taxon>
        <taxon>Fungi</taxon>
        <taxon>Dikarya</taxon>
        <taxon>Ascomycota</taxon>
        <taxon>Pezizomycotina</taxon>
        <taxon>Sordariomycetes</taxon>
        <taxon>Hypocreomycetidae</taxon>
        <taxon>Hypocreales</taxon>
        <taxon>Nectriaceae</taxon>
        <taxon>Fusarium</taxon>
        <taxon>Fusarium fujikuroi species complex</taxon>
    </lineage>
</organism>
<name>A0A2K0WB04_GIBNY</name>
<gene>
    <name evidence="1" type="ORF">FNYG_07271</name>
</gene>
<reference evidence="1 2" key="1">
    <citation type="submission" date="2017-06" db="EMBL/GenBank/DDBJ databases">
        <title>Genome of Fusarium nygamai isolate CS10214.</title>
        <authorList>
            <person name="Gardiner D.M."/>
            <person name="Obanor F."/>
            <person name="Kazan K."/>
        </authorList>
    </citation>
    <scope>NUCLEOTIDE SEQUENCE [LARGE SCALE GENOMIC DNA]</scope>
    <source>
        <strain evidence="1 2">CS10214</strain>
    </source>
</reference>
<comment type="caution">
    <text evidence="1">The sequence shown here is derived from an EMBL/GenBank/DDBJ whole genome shotgun (WGS) entry which is preliminary data.</text>
</comment>
<sequence>MWWMLVDNEKAITEALAADLGRHEFEALTSDLHGLKADILGRYPRTSQPCGRMGSR</sequence>
<dbReference type="EMBL" id="MTQA01000091">
    <property type="protein sequence ID" value="PNP79436.1"/>
    <property type="molecule type" value="Genomic_DNA"/>
</dbReference>
<dbReference type="STRING" id="42673.A0A2K0WB04"/>
<evidence type="ECO:0000313" key="2">
    <source>
        <dbReference type="Proteomes" id="UP000236664"/>
    </source>
</evidence>
<evidence type="ECO:0000313" key="1">
    <source>
        <dbReference type="EMBL" id="PNP79436.1"/>
    </source>
</evidence>